<dbReference type="InParanoid" id="A0A7M6UVH2"/>
<reference evidence="8" key="1">
    <citation type="submission" date="2021-01" db="UniProtKB">
        <authorList>
            <consortium name="EnsemblMetazoa"/>
        </authorList>
    </citation>
    <scope>IDENTIFICATION</scope>
</reference>
<evidence type="ECO:0000256" key="5">
    <source>
        <dbReference type="ARBA" id="ARBA00023242"/>
    </source>
</evidence>
<proteinExistence type="predicted"/>
<evidence type="ECO:0000256" key="4">
    <source>
        <dbReference type="ARBA" id="ARBA00023163"/>
    </source>
</evidence>
<dbReference type="GO" id="GO:0000122">
    <property type="term" value="P:negative regulation of transcription by RNA polymerase II"/>
    <property type="evidence" value="ECO:0007669"/>
    <property type="project" value="InterPro"/>
</dbReference>
<dbReference type="KEGG" id="nvi:100216324"/>
<evidence type="ECO:0000256" key="6">
    <source>
        <dbReference type="SAM" id="MobiDB-lite"/>
    </source>
</evidence>
<dbReference type="PANTHER" id="PTHR11723:SF17">
    <property type="entry name" value="PROTEIN EXTRA-MACROCHAETAE"/>
    <property type="match status" value="1"/>
</dbReference>
<dbReference type="GO" id="GO:0005634">
    <property type="term" value="C:nucleus"/>
    <property type="evidence" value="ECO:0007669"/>
    <property type="project" value="UniProtKB-SubCell"/>
</dbReference>
<evidence type="ECO:0000256" key="1">
    <source>
        <dbReference type="ARBA" id="ARBA00004123"/>
    </source>
</evidence>
<sequence>MVVSPVGGRVPATARRVLMAGGRRDLEAEEVAAYLGKLRDLVPDMPRSRKLSKLEVIQHVIRYICELETTLEKDDEQQQRQEMDIDATAVQR</sequence>
<feature type="region of interest" description="Disordered" evidence="6">
    <location>
        <begin position="73"/>
        <end position="92"/>
    </location>
</feature>
<feature type="compositionally biased region" description="Basic and acidic residues" evidence="6">
    <location>
        <begin position="73"/>
        <end position="83"/>
    </location>
</feature>
<gene>
    <name evidence="8" type="primary">100216324</name>
</gene>
<dbReference type="EnsemblMetazoa" id="NM_001141963">
    <property type="protein sequence ID" value="NP_001135435"/>
    <property type="gene ID" value="GeneID_100216324"/>
</dbReference>
<keyword evidence="4" id="KW-0804">Transcription</keyword>
<dbReference type="PROSITE" id="PS50888">
    <property type="entry name" value="BHLH"/>
    <property type="match status" value="1"/>
</dbReference>
<dbReference type="SUPFAM" id="SSF47459">
    <property type="entry name" value="HLH, helix-loop-helix DNA-binding domain"/>
    <property type="match status" value="1"/>
</dbReference>
<dbReference type="Proteomes" id="UP000002358">
    <property type="component" value="Unassembled WGS sequence"/>
</dbReference>
<dbReference type="Gene3D" id="4.10.280.10">
    <property type="entry name" value="Helix-loop-helix DNA-binding domain"/>
    <property type="match status" value="1"/>
</dbReference>
<keyword evidence="3" id="KW-0805">Transcription regulation</keyword>
<dbReference type="InterPro" id="IPR036638">
    <property type="entry name" value="HLH_DNA-bd_sf"/>
</dbReference>
<dbReference type="GO" id="GO:0030154">
    <property type="term" value="P:cell differentiation"/>
    <property type="evidence" value="ECO:0007669"/>
    <property type="project" value="TreeGrafter"/>
</dbReference>
<keyword evidence="9" id="KW-1185">Reference proteome</keyword>
<evidence type="ECO:0000313" key="8">
    <source>
        <dbReference type="EnsemblMetazoa" id="NP_001135435"/>
    </source>
</evidence>
<feature type="domain" description="BHLH" evidence="7">
    <location>
        <begin position="15"/>
        <end position="67"/>
    </location>
</feature>
<protein>
    <recommendedName>
        <fullName evidence="7">BHLH domain-containing protein</fullName>
    </recommendedName>
</protein>
<comment type="subcellular location">
    <subcellularLocation>
        <location evidence="1">Nucleus</location>
    </subcellularLocation>
</comment>
<keyword evidence="5" id="KW-0539">Nucleus</keyword>
<dbReference type="GO" id="GO:0032922">
    <property type="term" value="P:circadian regulation of gene expression"/>
    <property type="evidence" value="ECO:0007669"/>
    <property type="project" value="TreeGrafter"/>
</dbReference>
<dbReference type="InterPro" id="IPR026052">
    <property type="entry name" value="DNA-bd_prot-inh"/>
</dbReference>
<dbReference type="OrthoDB" id="10047910at2759"/>
<organism evidence="8 9">
    <name type="scientific">Nasonia vitripennis</name>
    <name type="common">Parasitic wasp</name>
    <dbReference type="NCBI Taxonomy" id="7425"/>
    <lineage>
        <taxon>Eukaryota</taxon>
        <taxon>Metazoa</taxon>
        <taxon>Ecdysozoa</taxon>
        <taxon>Arthropoda</taxon>
        <taxon>Hexapoda</taxon>
        <taxon>Insecta</taxon>
        <taxon>Pterygota</taxon>
        <taxon>Neoptera</taxon>
        <taxon>Endopterygota</taxon>
        <taxon>Hymenoptera</taxon>
        <taxon>Apocrita</taxon>
        <taxon>Proctotrupomorpha</taxon>
        <taxon>Chalcidoidea</taxon>
        <taxon>Pteromalidae</taxon>
        <taxon>Pteromalinae</taxon>
        <taxon>Nasonia</taxon>
    </lineage>
</organism>
<evidence type="ECO:0000256" key="2">
    <source>
        <dbReference type="ARBA" id="ARBA00022491"/>
    </source>
</evidence>
<dbReference type="GO" id="GO:0005737">
    <property type="term" value="C:cytoplasm"/>
    <property type="evidence" value="ECO:0007669"/>
    <property type="project" value="InterPro"/>
</dbReference>
<evidence type="ECO:0000313" key="9">
    <source>
        <dbReference type="Proteomes" id="UP000002358"/>
    </source>
</evidence>
<evidence type="ECO:0000256" key="3">
    <source>
        <dbReference type="ARBA" id="ARBA00023015"/>
    </source>
</evidence>
<dbReference type="SMART" id="SM00353">
    <property type="entry name" value="HLH"/>
    <property type="match status" value="1"/>
</dbReference>
<dbReference type="Pfam" id="PF00010">
    <property type="entry name" value="HLH"/>
    <property type="match status" value="1"/>
</dbReference>
<evidence type="ECO:0000259" key="7">
    <source>
        <dbReference type="PROSITE" id="PS50888"/>
    </source>
</evidence>
<keyword evidence="2" id="KW-0678">Repressor</keyword>
<dbReference type="InterPro" id="IPR011598">
    <property type="entry name" value="bHLH_dom"/>
</dbReference>
<dbReference type="PANTHER" id="PTHR11723">
    <property type="entry name" value="DNA-BINDING PROTEIN INHIBITOR"/>
    <property type="match status" value="1"/>
</dbReference>
<dbReference type="GO" id="GO:0046983">
    <property type="term" value="F:protein dimerization activity"/>
    <property type="evidence" value="ECO:0007669"/>
    <property type="project" value="InterPro"/>
</dbReference>
<dbReference type="AlphaFoldDB" id="A0A7M6UVH2"/>
<dbReference type="SMR" id="A0A7M6UVH2"/>
<name>A0A7M6UVH2_NASVI</name>
<accession>A0A7M6UVH2</accession>